<reference evidence="2 3" key="1">
    <citation type="submission" date="2016-10" db="EMBL/GenBank/DDBJ databases">
        <authorList>
            <person name="de Groot N.N."/>
        </authorList>
    </citation>
    <scope>NUCLEOTIDE SEQUENCE [LARGE SCALE GENOMIC DNA]</scope>
    <source>
        <strain evidence="2 3">DSM 28129</strain>
    </source>
</reference>
<dbReference type="STRING" id="670482.SAMN04488542_13125"/>
<evidence type="ECO:0000259" key="1">
    <source>
        <dbReference type="Pfam" id="PF06889"/>
    </source>
</evidence>
<dbReference type="Pfam" id="PF06889">
    <property type="entry name" value="DUF1266"/>
    <property type="match status" value="1"/>
</dbReference>
<dbReference type="AlphaFoldDB" id="A0A1G7SP28"/>
<evidence type="ECO:0000313" key="3">
    <source>
        <dbReference type="Proteomes" id="UP000198972"/>
    </source>
</evidence>
<proteinExistence type="predicted"/>
<accession>A0A1G7SP28</accession>
<dbReference type="RefSeq" id="WP_175471486.1">
    <property type="nucleotide sequence ID" value="NZ_FNBG01000031.1"/>
</dbReference>
<dbReference type="InterPro" id="IPR009677">
    <property type="entry name" value="DUF1266"/>
</dbReference>
<keyword evidence="3" id="KW-1185">Reference proteome</keyword>
<sequence>MLGVRLHQTAFYESMTSTLFKVAPVQLERLGSYQNISTCSKSTLTSWLLVRGVTDSISFNRKLKWLLYEGHRAEFAALAQILSTMSEAGRKQYINSLAEQDKQKNKLICVDQFMNILTPASIAAFDFAQLTALYKIGSRMRLTGRKEARSFSLEAAQIAQSKYNSWHEYYSACIAGSYFESPPADLSSLKPRYVQKLLEATRVHPPIQWDRKLK</sequence>
<evidence type="ECO:0000313" key="2">
    <source>
        <dbReference type="EMBL" id="SDG24826.1"/>
    </source>
</evidence>
<organism evidence="2 3">
    <name type="scientific">Fontibacillus panacisegetis</name>
    <dbReference type="NCBI Taxonomy" id="670482"/>
    <lineage>
        <taxon>Bacteria</taxon>
        <taxon>Bacillati</taxon>
        <taxon>Bacillota</taxon>
        <taxon>Bacilli</taxon>
        <taxon>Bacillales</taxon>
        <taxon>Paenibacillaceae</taxon>
        <taxon>Fontibacillus</taxon>
    </lineage>
</organism>
<name>A0A1G7SP28_9BACL</name>
<gene>
    <name evidence="2" type="ORF">SAMN04488542_13125</name>
</gene>
<dbReference type="EMBL" id="FNBG01000031">
    <property type="protein sequence ID" value="SDG24826.1"/>
    <property type="molecule type" value="Genomic_DNA"/>
</dbReference>
<feature type="domain" description="DUF1266" evidence="1">
    <location>
        <begin position="52"/>
        <end position="191"/>
    </location>
</feature>
<protein>
    <recommendedName>
        <fullName evidence="1">DUF1266 domain-containing protein</fullName>
    </recommendedName>
</protein>
<dbReference type="Proteomes" id="UP000198972">
    <property type="component" value="Unassembled WGS sequence"/>
</dbReference>